<evidence type="ECO:0000256" key="4">
    <source>
        <dbReference type="SAM" id="SignalP"/>
    </source>
</evidence>
<keyword evidence="3" id="KW-0378">Hydrolase</keyword>
<dbReference type="GO" id="GO:0016787">
    <property type="term" value="F:hydrolase activity"/>
    <property type="evidence" value="ECO:0007669"/>
    <property type="project" value="UniProtKB-KW"/>
</dbReference>
<proteinExistence type="inferred from homology"/>
<feature type="chain" id="PRO_5038662747" evidence="4">
    <location>
        <begin position="22"/>
        <end position="518"/>
    </location>
</feature>
<dbReference type="EMBL" id="POUA01000132">
    <property type="protein sequence ID" value="PZG43916.1"/>
    <property type="molecule type" value="Genomic_DNA"/>
</dbReference>
<dbReference type="Pfam" id="PF08386">
    <property type="entry name" value="Abhydrolase_4"/>
    <property type="match status" value="1"/>
</dbReference>
<sequence length="518" mass="53615">MKWAGPIVAAGMLALAATGCAGQRGDVALGSDGPVSGLEWTACDIGSARTGDETAAPTPTPAAQAECARLKVPLDYAKPDGETIELALIKIPATGPGERLGSLVFNFGGPGGSGVETLAQAAPRFKTLNTRYDLIGFDPRGVGLSAPVKCLDDPQIDAMQQTESTPDTPAEVAAFEREQRALVTACRQRSGKLLPHVGTVNAARDMDRLRIALGSRKLDYFGISYGTELGAAYAHSFPRNVGRMVLDGAVDTKIDKTSLGLQQAAAFQRALTGYAADCAKDGPQLCPPSRAAGSQGAKSADQIVADVGALLDRLDERPLHTGLGRKLSQSLGMTGVATALYSRQLWPALTQGLAMAEKGDGTILLTLADAQNGRDDQGRFSNLMAANTAITCVDSAERHTAADVEKALPKFRNASSVFGESMAWGIMQCTGWPVPGGESPAEVSAPGAPPILVLGNTGDPATPYAWAPALAREIGTGVLVTLEGEGHGSYDSGDTCLRGAVDGFLLAGEVPRDGTRCG</sequence>
<evidence type="ECO:0000259" key="6">
    <source>
        <dbReference type="Pfam" id="PF08386"/>
    </source>
</evidence>
<evidence type="ECO:0000313" key="8">
    <source>
        <dbReference type="Proteomes" id="UP000248544"/>
    </source>
</evidence>
<dbReference type="InterPro" id="IPR051601">
    <property type="entry name" value="Serine_prot/Carboxylest_S33"/>
</dbReference>
<dbReference type="InterPro" id="IPR000073">
    <property type="entry name" value="AB_hydrolase_1"/>
</dbReference>
<evidence type="ECO:0000313" key="7">
    <source>
        <dbReference type="EMBL" id="PZG43916.1"/>
    </source>
</evidence>
<dbReference type="Proteomes" id="UP000248544">
    <property type="component" value="Unassembled WGS sequence"/>
</dbReference>
<dbReference type="SUPFAM" id="SSF53474">
    <property type="entry name" value="alpha/beta-Hydrolases"/>
    <property type="match status" value="1"/>
</dbReference>
<name>A0A2W2G1X9_9ACTN</name>
<evidence type="ECO:0000256" key="3">
    <source>
        <dbReference type="ARBA" id="ARBA00022801"/>
    </source>
</evidence>
<organism evidence="7 8">
    <name type="scientific">Spongiactinospora gelatinilytica</name>
    <dbReference type="NCBI Taxonomy" id="2666298"/>
    <lineage>
        <taxon>Bacteria</taxon>
        <taxon>Bacillati</taxon>
        <taxon>Actinomycetota</taxon>
        <taxon>Actinomycetes</taxon>
        <taxon>Streptosporangiales</taxon>
        <taxon>Streptosporangiaceae</taxon>
        <taxon>Spongiactinospora</taxon>
    </lineage>
</organism>
<evidence type="ECO:0000256" key="2">
    <source>
        <dbReference type="ARBA" id="ARBA00022729"/>
    </source>
</evidence>
<comment type="caution">
    <text evidence="7">The sequence shown here is derived from an EMBL/GenBank/DDBJ whole genome shotgun (WGS) entry which is preliminary data.</text>
</comment>
<gene>
    <name evidence="7" type="ORF">C1I98_17930</name>
</gene>
<evidence type="ECO:0000256" key="1">
    <source>
        <dbReference type="ARBA" id="ARBA00010088"/>
    </source>
</evidence>
<dbReference type="PANTHER" id="PTHR43248:SF29">
    <property type="entry name" value="TRIPEPTIDYL AMINOPEPTIDASE"/>
    <property type="match status" value="1"/>
</dbReference>
<accession>A0A2W2G1X9</accession>
<dbReference type="AlphaFoldDB" id="A0A2W2G1X9"/>
<feature type="domain" description="Peptidase S33 tripeptidyl aminopeptidase-like C-terminal" evidence="6">
    <location>
        <begin position="416"/>
        <end position="517"/>
    </location>
</feature>
<feature type="signal peptide" evidence="4">
    <location>
        <begin position="1"/>
        <end position="21"/>
    </location>
</feature>
<dbReference type="PROSITE" id="PS51257">
    <property type="entry name" value="PROKAR_LIPOPROTEIN"/>
    <property type="match status" value="1"/>
</dbReference>
<evidence type="ECO:0000259" key="5">
    <source>
        <dbReference type="Pfam" id="PF00561"/>
    </source>
</evidence>
<dbReference type="Pfam" id="PF00561">
    <property type="entry name" value="Abhydrolase_1"/>
    <property type="match status" value="1"/>
</dbReference>
<comment type="similarity">
    <text evidence="1">Belongs to the peptidase S33 family.</text>
</comment>
<keyword evidence="2 4" id="KW-0732">Signal</keyword>
<reference evidence="7 8" key="1">
    <citation type="submission" date="2018-01" db="EMBL/GenBank/DDBJ databases">
        <title>Draft genome sequence of Sphaerisporangium sp. 7K107.</title>
        <authorList>
            <person name="Sahin N."/>
            <person name="Saygin H."/>
            <person name="Ay H."/>
        </authorList>
    </citation>
    <scope>NUCLEOTIDE SEQUENCE [LARGE SCALE GENOMIC DNA]</scope>
    <source>
        <strain evidence="7 8">7K107</strain>
    </source>
</reference>
<protein>
    <submittedName>
        <fullName evidence="7">Peptidase</fullName>
    </submittedName>
</protein>
<keyword evidence="8" id="KW-1185">Reference proteome</keyword>
<dbReference type="RefSeq" id="WP_111168603.1">
    <property type="nucleotide sequence ID" value="NZ_POUA01000132.1"/>
</dbReference>
<dbReference type="InterPro" id="IPR029058">
    <property type="entry name" value="AB_hydrolase_fold"/>
</dbReference>
<dbReference type="InterPro" id="IPR013595">
    <property type="entry name" value="Pept_S33_TAP-like_C"/>
</dbReference>
<dbReference type="PANTHER" id="PTHR43248">
    <property type="entry name" value="2-SUCCINYL-6-HYDROXY-2,4-CYCLOHEXADIENE-1-CARBOXYLATE SYNTHASE"/>
    <property type="match status" value="1"/>
</dbReference>
<dbReference type="Gene3D" id="3.40.50.1820">
    <property type="entry name" value="alpha/beta hydrolase"/>
    <property type="match status" value="1"/>
</dbReference>
<feature type="domain" description="AB hydrolase-1" evidence="5">
    <location>
        <begin position="103"/>
        <end position="281"/>
    </location>
</feature>